<organism evidence="5 6">
    <name type="scientific">Pseudonocardia kunmingensis</name>
    <dbReference type="NCBI Taxonomy" id="630975"/>
    <lineage>
        <taxon>Bacteria</taxon>
        <taxon>Bacillati</taxon>
        <taxon>Actinomycetota</taxon>
        <taxon>Actinomycetes</taxon>
        <taxon>Pseudonocardiales</taxon>
        <taxon>Pseudonocardiaceae</taxon>
        <taxon>Pseudonocardia</taxon>
    </lineage>
</organism>
<dbReference type="InterPro" id="IPR002059">
    <property type="entry name" value="CSP_DNA-bd"/>
</dbReference>
<keyword evidence="6" id="KW-1185">Reference proteome</keyword>
<evidence type="ECO:0000256" key="2">
    <source>
        <dbReference type="ARBA" id="ARBA00022490"/>
    </source>
</evidence>
<dbReference type="InterPro" id="IPR012340">
    <property type="entry name" value="NA-bd_OB-fold"/>
</dbReference>
<dbReference type="InterPro" id="IPR011129">
    <property type="entry name" value="CSD"/>
</dbReference>
<dbReference type="InterPro" id="IPR050181">
    <property type="entry name" value="Cold_shock_domain"/>
</dbReference>
<dbReference type="PRINTS" id="PR00050">
    <property type="entry name" value="COLDSHOCK"/>
</dbReference>
<dbReference type="Pfam" id="PF00313">
    <property type="entry name" value="CSD"/>
    <property type="match status" value="1"/>
</dbReference>
<evidence type="ECO:0000256" key="3">
    <source>
        <dbReference type="RuleBase" id="RU000408"/>
    </source>
</evidence>
<dbReference type="Proteomes" id="UP000315677">
    <property type="component" value="Unassembled WGS sequence"/>
</dbReference>
<dbReference type="PROSITE" id="PS51857">
    <property type="entry name" value="CSD_2"/>
    <property type="match status" value="1"/>
</dbReference>
<dbReference type="SMART" id="SM00357">
    <property type="entry name" value="CSP"/>
    <property type="match status" value="1"/>
</dbReference>
<dbReference type="InterPro" id="IPR019844">
    <property type="entry name" value="CSD_CS"/>
</dbReference>
<dbReference type="EMBL" id="VFPA01000002">
    <property type="protein sequence ID" value="TQM12073.1"/>
    <property type="molecule type" value="Genomic_DNA"/>
</dbReference>
<evidence type="ECO:0000313" key="5">
    <source>
        <dbReference type="EMBL" id="TQM12073.1"/>
    </source>
</evidence>
<dbReference type="PROSITE" id="PS00352">
    <property type="entry name" value="CSD_1"/>
    <property type="match status" value="1"/>
</dbReference>
<feature type="domain" description="CSD" evidence="4">
    <location>
        <begin position="1"/>
        <end position="66"/>
    </location>
</feature>
<evidence type="ECO:0000259" key="4">
    <source>
        <dbReference type="PROSITE" id="PS51857"/>
    </source>
</evidence>
<name>A0A543DRY3_9PSEU</name>
<dbReference type="OrthoDB" id="7477356at2"/>
<dbReference type="PANTHER" id="PTHR11544">
    <property type="entry name" value="COLD SHOCK DOMAIN CONTAINING PROTEINS"/>
    <property type="match status" value="1"/>
</dbReference>
<dbReference type="RefSeq" id="WP_142056459.1">
    <property type="nucleotide sequence ID" value="NZ_VFPA01000002.1"/>
</dbReference>
<sequence>MAQGTVKWFNGEKGFGFISQDDGGADVFVHYSEIDASGFRSLDEGQRVDFTIGQGAKGPQATGVRVI</sequence>
<comment type="caution">
    <text evidence="5">The sequence shown here is derived from an EMBL/GenBank/DDBJ whole genome shotgun (WGS) entry which is preliminary data.</text>
</comment>
<protein>
    <submittedName>
        <fullName evidence="5">Putative cold-shock DNA-binding protein</fullName>
    </submittedName>
</protein>
<dbReference type="GO" id="GO:0005737">
    <property type="term" value="C:cytoplasm"/>
    <property type="evidence" value="ECO:0007669"/>
    <property type="project" value="UniProtKB-SubCell"/>
</dbReference>
<accession>A0A543DRY3</accession>
<dbReference type="SUPFAM" id="SSF50249">
    <property type="entry name" value="Nucleic acid-binding proteins"/>
    <property type="match status" value="1"/>
</dbReference>
<dbReference type="InterPro" id="IPR012156">
    <property type="entry name" value="Cold_shock_CspA"/>
</dbReference>
<reference evidence="5 6" key="1">
    <citation type="submission" date="2019-06" db="EMBL/GenBank/DDBJ databases">
        <title>Sequencing the genomes of 1000 actinobacteria strains.</title>
        <authorList>
            <person name="Klenk H.-P."/>
        </authorList>
    </citation>
    <scope>NUCLEOTIDE SEQUENCE [LARGE SCALE GENOMIC DNA]</scope>
    <source>
        <strain evidence="5 6">DSM 45301</strain>
    </source>
</reference>
<evidence type="ECO:0000256" key="1">
    <source>
        <dbReference type="ARBA" id="ARBA00004496"/>
    </source>
</evidence>
<dbReference type="Gene3D" id="2.40.50.140">
    <property type="entry name" value="Nucleic acid-binding proteins"/>
    <property type="match status" value="1"/>
</dbReference>
<gene>
    <name evidence="5" type="ORF">FB558_4651</name>
</gene>
<keyword evidence="5" id="KW-0238">DNA-binding</keyword>
<keyword evidence="2" id="KW-0963">Cytoplasm</keyword>
<dbReference type="AlphaFoldDB" id="A0A543DRY3"/>
<evidence type="ECO:0000313" key="6">
    <source>
        <dbReference type="Proteomes" id="UP000315677"/>
    </source>
</evidence>
<dbReference type="PIRSF" id="PIRSF002599">
    <property type="entry name" value="Cold_shock_A"/>
    <property type="match status" value="1"/>
</dbReference>
<proteinExistence type="predicted"/>
<comment type="subcellular location">
    <subcellularLocation>
        <location evidence="1 3">Cytoplasm</location>
    </subcellularLocation>
</comment>
<dbReference type="FunFam" id="2.40.50.140:FF:000006">
    <property type="entry name" value="Cold shock protein CspC"/>
    <property type="match status" value="1"/>
</dbReference>
<dbReference type="CDD" id="cd04458">
    <property type="entry name" value="CSP_CDS"/>
    <property type="match status" value="1"/>
</dbReference>
<dbReference type="GO" id="GO:0003677">
    <property type="term" value="F:DNA binding"/>
    <property type="evidence" value="ECO:0007669"/>
    <property type="project" value="UniProtKB-KW"/>
</dbReference>